<dbReference type="Pfam" id="PF01844">
    <property type="entry name" value="HNH"/>
    <property type="match status" value="1"/>
</dbReference>
<keyword evidence="4" id="KW-1185">Reference proteome</keyword>
<evidence type="ECO:0000259" key="2">
    <source>
        <dbReference type="SMART" id="SM00507"/>
    </source>
</evidence>
<dbReference type="PANTHER" id="PTHR33877">
    <property type="entry name" value="SLL1193 PROTEIN"/>
    <property type="match status" value="1"/>
</dbReference>
<name>A0ABT6SQK3_9ACTN</name>
<accession>A0ABT6SQK3</accession>
<dbReference type="CDD" id="cd00085">
    <property type="entry name" value="HNHc"/>
    <property type="match status" value="1"/>
</dbReference>
<reference evidence="3 4" key="1">
    <citation type="submission" date="2023-05" db="EMBL/GenBank/DDBJ databases">
        <title>Draft genome sequence of Streptomyces sp. B-S-A12 isolated from a cave soil in Thailand.</title>
        <authorList>
            <person name="Chamroensaksri N."/>
            <person name="Muangham S."/>
        </authorList>
    </citation>
    <scope>NUCLEOTIDE SEQUENCE [LARGE SCALE GENOMIC DNA]</scope>
    <source>
        <strain evidence="3 4">B-S-A12</strain>
    </source>
</reference>
<dbReference type="GO" id="GO:0004519">
    <property type="term" value="F:endonuclease activity"/>
    <property type="evidence" value="ECO:0007669"/>
    <property type="project" value="UniProtKB-KW"/>
</dbReference>
<keyword evidence="3" id="KW-0378">Hydrolase</keyword>
<dbReference type="SMART" id="SM00507">
    <property type="entry name" value="HNHc"/>
    <property type="match status" value="1"/>
</dbReference>
<organism evidence="3 4">
    <name type="scientific">Streptomyces luteolus</name>
    <dbReference type="NCBI Taxonomy" id="3043615"/>
    <lineage>
        <taxon>Bacteria</taxon>
        <taxon>Bacillati</taxon>
        <taxon>Actinomycetota</taxon>
        <taxon>Actinomycetes</taxon>
        <taxon>Kitasatosporales</taxon>
        <taxon>Streptomycetaceae</taxon>
        <taxon>Streptomyces</taxon>
    </lineage>
</organism>
<dbReference type="InterPro" id="IPR002711">
    <property type="entry name" value="HNH"/>
</dbReference>
<dbReference type="InterPro" id="IPR052892">
    <property type="entry name" value="NA-targeting_endonuclease"/>
</dbReference>
<dbReference type="PANTHER" id="PTHR33877:SF2">
    <property type="entry name" value="OS07G0170200 PROTEIN"/>
    <property type="match status" value="1"/>
</dbReference>
<dbReference type="InterPro" id="IPR003615">
    <property type="entry name" value="HNH_nuc"/>
</dbReference>
<evidence type="ECO:0000256" key="1">
    <source>
        <dbReference type="SAM" id="MobiDB-lite"/>
    </source>
</evidence>
<protein>
    <submittedName>
        <fullName evidence="3">HNH endonuclease</fullName>
    </submittedName>
</protein>
<proteinExistence type="predicted"/>
<feature type="region of interest" description="Disordered" evidence="1">
    <location>
        <begin position="93"/>
        <end position="116"/>
    </location>
</feature>
<gene>
    <name evidence="3" type="ORF">QIT00_04870</name>
</gene>
<evidence type="ECO:0000313" key="4">
    <source>
        <dbReference type="Proteomes" id="UP001237105"/>
    </source>
</evidence>
<feature type="domain" description="HNH nuclease" evidence="2">
    <location>
        <begin position="14"/>
        <end position="68"/>
    </location>
</feature>
<keyword evidence="3" id="KW-0540">Nuclease</keyword>
<dbReference type="RefSeq" id="WP_282533825.1">
    <property type="nucleotide sequence ID" value="NZ_JASCIS010000004.1"/>
</dbReference>
<dbReference type="Proteomes" id="UP001237105">
    <property type="component" value="Unassembled WGS sequence"/>
</dbReference>
<evidence type="ECO:0000313" key="3">
    <source>
        <dbReference type="EMBL" id="MDI3417899.1"/>
    </source>
</evidence>
<sequence>MSRNSVLNSTRRRLRKEQLARRDGQNCAYCRCPFDSLRDATLDHVAPRSLWRTWTVSALVLACTDCNHAKADRFPLSLALVLVFTYGREQSAPTVHDESADSVHEQSGVHAGSESADPSRLDWRLLARLASSNQSTYEATGRPDRMLHRSPSHLHESTCHRPVRRTGVRPDCLRAPRPVRACSRPTGEAVFA</sequence>
<feature type="region of interest" description="Disordered" evidence="1">
    <location>
        <begin position="134"/>
        <end position="160"/>
    </location>
</feature>
<feature type="compositionally biased region" description="Basic and acidic residues" evidence="1">
    <location>
        <begin position="141"/>
        <end position="159"/>
    </location>
</feature>
<dbReference type="EMBL" id="JASCIS010000004">
    <property type="protein sequence ID" value="MDI3417899.1"/>
    <property type="molecule type" value="Genomic_DNA"/>
</dbReference>
<dbReference type="Gene3D" id="1.10.30.50">
    <property type="match status" value="1"/>
</dbReference>
<keyword evidence="3" id="KW-0255">Endonuclease</keyword>
<feature type="compositionally biased region" description="Basic and acidic residues" evidence="1">
    <location>
        <begin position="95"/>
        <end position="104"/>
    </location>
</feature>
<comment type="caution">
    <text evidence="3">The sequence shown here is derived from an EMBL/GenBank/DDBJ whole genome shotgun (WGS) entry which is preliminary data.</text>
</comment>